<gene>
    <name evidence="9" type="ORF">EJQ19_18495</name>
</gene>
<feature type="transmembrane region" description="Helical" evidence="7">
    <location>
        <begin position="275"/>
        <end position="294"/>
    </location>
</feature>
<evidence type="ECO:0000256" key="2">
    <source>
        <dbReference type="ARBA" id="ARBA00022448"/>
    </source>
</evidence>
<feature type="transmembrane region" description="Helical" evidence="7">
    <location>
        <begin position="64"/>
        <end position="83"/>
    </location>
</feature>
<evidence type="ECO:0000256" key="7">
    <source>
        <dbReference type="RuleBase" id="RU363032"/>
    </source>
</evidence>
<sequence>MPWPADSTRGYSEERREILVRESTSGKIFSIIIHVVLIGISLTCILPFLHLIALSVSSGHAVDLGRVWFWPVGLDFTVYRYFFENTPALRAFSNSVIITLGGTVLSMLATVLTAYPLSRRYLYARKPITTAALFTMLFSGGMIPTYLVMNNLHLTNTYWSLWLGGLISTYNLLIMKSYFESIPGEVVDSAQIDGCGEVQLLRRVILPLSLPLLATLTLFYGVGYWNMFMSVILYINKTSLQNLTVIVQGMLQIQGNFNVSAMDMMQQQEMVSEKLKAVGVMVMVVPMLAVYPFLQKYFVKGIMLGSIKG</sequence>
<evidence type="ECO:0000256" key="5">
    <source>
        <dbReference type="ARBA" id="ARBA00022989"/>
    </source>
</evidence>
<accession>A0A430JB23</accession>
<evidence type="ECO:0000313" key="10">
    <source>
        <dbReference type="Proteomes" id="UP000276128"/>
    </source>
</evidence>
<dbReference type="InterPro" id="IPR000515">
    <property type="entry name" value="MetI-like"/>
</dbReference>
<dbReference type="SUPFAM" id="SSF161098">
    <property type="entry name" value="MetI-like"/>
    <property type="match status" value="1"/>
</dbReference>
<reference evidence="9 10" key="1">
    <citation type="submission" date="2018-12" db="EMBL/GenBank/DDBJ databases">
        <title>Bacillus ochoae sp. nov., Paenibacillus whitsoniae sp. nov., Paenibacillus spiritus sp. nov. Isolated from the Mars Exploration Rover during spacecraft assembly.</title>
        <authorList>
            <person name="Seuylemezian A."/>
            <person name="Vaishampayan P."/>
        </authorList>
    </citation>
    <scope>NUCLEOTIDE SEQUENCE [LARGE SCALE GENOMIC DNA]</scope>
    <source>
        <strain evidence="9 10">MER 54</strain>
    </source>
</reference>
<feature type="transmembrane region" description="Helical" evidence="7">
    <location>
        <begin position="210"/>
        <end position="235"/>
    </location>
</feature>
<dbReference type="GO" id="GO:0005886">
    <property type="term" value="C:plasma membrane"/>
    <property type="evidence" value="ECO:0007669"/>
    <property type="project" value="UniProtKB-SubCell"/>
</dbReference>
<dbReference type="EMBL" id="RXHU01000055">
    <property type="protein sequence ID" value="RTE08228.1"/>
    <property type="molecule type" value="Genomic_DNA"/>
</dbReference>
<keyword evidence="2 7" id="KW-0813">Transport</keyword>
<evidence type="ECO:0000256" key="6">
    <source>
        <dbReference type="ARBA" id="ARBA00023136"/>
    </source>
</evidence>
<comment type="subcellular location">
    <subcellularLocation>
        <location evidence="1 7">Cell membrane</location>
        <topology evidence="1 7">Multi-pass membrane protein</topology>
    </subcellularLocation>
</comment>
<keyword evidence="5 7" id="KW-1133">Transmembrane helix</keyword>
<dbReference type="Gene3D" id="1.10.3720.10">
    <property type="entry name" value="MetI-like"/>
    <property type="match status" value="1"/>
</dbReference>
<dbReference type="Pfam" id="PF00528">
    <property type="entry name" value="BPD_transp_1"/>
    <property type="match status" value="1"/>
</dbReference>
<proteinExistence type="inferred from homology"/>
<dbReference type="AlphaFoldDB" id="A0A430JB23"/>
<comment type="similarity">
    <text evidence="7">Belongs to the binding-protein-dependent transport system permease family.</text>
</comment>
<feature type="domain" description="ABC transmembrane type-1" evidence="8">
    <location>
        <begin position="92"/>
        <end position="294"/>
    </location>
</feature>
<feature type="transmembrane region" description="Helical" evidence="7">
    <location>
        <begin position="127"/>
        <end position="147"/>
    </location>
</feature>
<dbReference type="Proteomes" id="UP000276128">
    <property type="component" value="Unassembled WGS sequence"/>
</dbReference>
<dbReference type="InterPro" id="IPR035906">
    <property type="entry name" value="MetI-like_sf"/>
</dbReference>
<evidence type="ECO:0000256" key="3">
    <source>
        <dbReference type="ARBA" id="ARBA00022475"/>
    </source>
</evidence>
<organism evidence="9 10">
    <name type="scientific">Paenibacillus whitsoniae</name>
    <dbReference type="NCBI Taxonomy" id="2496558"/>
    <lineage>
        <taxon>Bacteria</taxon>
        <taxon>Bacillati</taxon>
        <taxon>Bacillota</taxon>
        <taxon>Bacilli</taxon>
        <taxon>Bacillales</taxon>
        <taxon>Paenibacillaceae</taxon>
        <taxon>Paenibacillus</taxon>
    </lineage>
</organism>
<keyword evidence="4 7" id="KW-0812">Transmembrane</keyword>
<dbReference type="OrthoDB" id="2563390at2"/>
<dbReference type="PROSITE" id="PS50928">
    <property type="entry name" value="ABC_TM1"/>
    <property type="match status" value="1"/>
</dbReference>
<dbReference type="PANTHER" id="PTHR43744">
    <property type="entry name" value="ABC TRANSPORTER PERMEASE PROTEIN MG189-RELATED-RELATED"/>
    <property type="match status" value="1"/>
</dbReference>
<comment type="caution">
    <text evidence="9">The sequence shown here is derived from an EMBL/GenBank/DDBJ whole genome shotgun (WGS) entry which is preliminary data.</text>
</comment>
<name>A0A430JB23_9BACL</name>
<evidence type="ECO:0000256" key="4">
    <source>
        <dbReference type="ARBA" id="ARBA00022692"/>
    </source>
</evidence>
<feature type="transmembrane region" description="Helical" evidence="7">
    <location>
        <begin position="28"/>
        <end position="52"/>
    </location>
</feature>
<protein>
    <submittedName>
        <fullName evidence="9">Carbohydrate ABC transporter permease</fullName>
    </submittedName>
</protein>
<dbReference type="GO" id="GO:0055085">
    <property type="term" value="P:transmembrane transport"/>
    <property type="evidence" value="ECO:0007669"/>
    <property type="project" value="InterPro"/>
</dbReference>
<evidence type="ECO:0000256" key="1">
    <source>
        <dbReference type="ARBA" id="ARBA00004651"/>
    </source>
</evidence>
<evidence type="ECO:0000313" key="9">
    <source>
        <dbReference type="EMBL" id="RTE08228.1"/>
    </source>
</evidence>
<dbReference type="PANTHER" id="PTHR43744:SF9">
    <property type="entry name" value="POLYGALACTURONAN_RHAMNOGALACTURONAN TRANSPORT SYSTEM PERMEASE PROTEIN YTCP"/>
    <property type="match status" value="1"/>
</dbReference>
<dbReference type="CDD" id="cd06261">
    <property type="entry name" value="TM_PBP2"/>
    <property type="match status" value="1"/>
</dbReference>
<keyword evidence="10" id="KW-1185">Reference proteome</keyword>
<evidence type="ECO:0000259" key="8">
    <source>
        <dbReference type="PROSITE" id="PS50928"/>
    </source>
</evidence>
<keyword evidence="3" id="KW-1003">Cell membrane</keyword>
<feature type="transmembrane region" description="Helical" evidence="7">
    <location>
        <begin position="159"/>
        <end position="179"/>
    </location>
</feature>
<feature type="transmembrane region" description="Helical" evidence="7">
    <location>
        <begin position="95"/>
        <end position="115"/>
    </location>
</feature>
<keyword evidence="6 7" id="KW-0472">Membrane</keyword>